<dbReference type="InterPro" id="IPR012902">
    <property type="entry name" value="N_methyl_site"/>
</dbReference>
<proteinExistence type="predicted"/>
<dbReference type="InterPro" id="IPR000983">
    <property type="entry name" value="Bac_GSPG_pilin"/>
</dbReference>
<organism evidence="3 4">
    <name type="scientific">Hydrocarboniphaga daqingensis</name>
    <dbReference type="NCBI Taxonomy" id="490188"/>
    <lineage>
        <taxon>Bacteria</taxon>
        <taxon>Pseudomonadati</taxon>
        <taxon>Pseudomonadota</taxon>
        <taxon>Gammaproteobacteria</taxon>
        <taxon>Nevskiales</taxon>
        <taxon>Nevskiaceae</taxon>
        <taxon>Hydrocarboniphaga</taxon>
    </lineage>
</organism>
<dbReference type="PANTHER" id="PTHR30093:SF47">
    <property type="entry name" value="TYPE IV PILUS NON-CORE MINOR PILIN PILE"/>
    <property type="match status" value="1"/>
</dbReference>
<evidence type="ECO:0000256" key="1">
    <source>
        <dbReference type="ARBA" id="ARBA00022481"/>
    </source>
</evidence>
<dbReference type="RefSeq" id="WP_072894300.1">
    <property type="nucleotide sequence ID" value="NZ_FQWZ01000002.1"/>
</dbReference>
<keyword evidence="2" id="KW-1133">Transmembrane helix</keyword>
<keyword evidence="4" id="KW-1185">Reference proteome</keyword>
<name>A0A1M5L903_9GAMM</name>
<keyword evidence="2" id="KW-0472">Membrane</keyword>
<reference evidence="3 4" key="1">
    <citation type="submission" date="2016-11" db="EMBL/GenBank/DDBJ databases">
        <authorList>
            <person name="Jaros S."/>
            <person name="Januszkiewicz K."/>
            <person name="Wedrychowicz H."/>
        </authorList>
    </citation>
    <scope>NUCLEOTIDE SEQUENCE [LARGE SCALE GENOMIC DNA]</scope>
    <source>
        <strain evidence="3 4">CGMCC 1.7049</strain>
    </source>
</reference>
<accession>A0A1M5L903</accession>
<dbReference type="OrthoDB" id="6905301at2"/>
<dbReference type="AlphaFoldDB" id="A0A1M5L903"/>
<sequence length="151" mass="16147">MKGVIEADDRAHRRAASATRGFTLVELMVVVVIIALLAALAMPVYNRYVVNTRLRSAQNDLVAMALTMENFYQQQLTYPAATTTTAATQSALSGWAPSQAASFTYQIQASTSTSYTLRAVGSANGMSSYTITLDNANTRQLTSPGGAVTAW</sequence>
<keyword evidence="2" id="KW-0812">Transmembrane</keyword>
<dbReference type="GO" id="GO:0015627">
    <property type="term" value="C:type II protein secretion system complex"/>
    <property type="evidence" value="ECO:0007669"/>
    <property type="project" value="InterPro"/>
</dbReference>
<dbReference type="GO" id="GO:0043683">
    <property type="term" value="P:type IV pilus assembly"/>
    <property type="evidence" value="ECO:0007669"/>
    <property type="project" value="InterPro"/>
</dbReference>
<evidence type="ECO:0000256" key="2">
    <source>
        <dbReference type="SAM" id="Phobius"/>
    </source>
</evidence>
<dbReference type="PRINTS" id="PR00813">
    <property type="entry name" value="BCTERIALGSPG"/>
</dbReference>
<dbReference type="Pfam" id="PF16732">
    <property type="entry name" value="ComP_DUS"/>
    <property type="match status" value="1"/>
</dbReference>
<gene>
    <name evidence="3" type="ORF">SAMN04488068_0770</name>
</gene>
<feature type="transmembrane region" description="Helical" evidence="2">
    <location>
        <begin position="21"/>
        <end position="45"/>
    </location>
</feature>
<protein>
    <submittedName>
        <fullName evidence="3">Type IV pilus assembly protein PilE</fullName>
    </submittedName>
</protein>
<dbReference type="PROSITE" id="PS00409">
    <property type="entry name" value="PROKAR_NTER_METHYL"/>
    <property type="match status" value="1"/>
</dbReference>
<dbReference type="PANTHER" id="PTHR30093">
    <property type="entry name" value="GENERAL SECRETION PATHWAY PROTEIN G"/>
    <property type="match status" value="1"/>
</dbReference>
<keyword evidence="1" id="KW-0488">Methylation</keyword>
<dbReference type="GO" id="GO:0015628">
    <property type="term" value="P:protein secretion by the type II secretion system"/>
    <property type="evidence" value="ECO:0007669"/>
    <property type="project" value="InterPro"/>
</dbReference>
<evidence type="ECO:0000313" key="4">
    <source>
        <dbReference type="Proteomes" id="UP000199758"/>
    </source>
</evidence>
<dbReference type="NCBIfam" id="TIGR02532">
    <property type="entry name" value="IV_pilin_GFxxxE"/>
    <property type="match status" value="1"/>
</dbReference>
<dbReference type="STRING" id="490188.SAMN04488068_0770"/>
<dbReference type="InterPro" id="IPR031982">
    <property type="entry name" value="PilE-like"/>
</dbReference>
<dbReference type="Proteomes" id="UP000199758">
    <property type="component" value="Unassembled WGS sequence"/>
</dbReference>
<evidence type="ECO:0000313" key="3">
    <source>
        <dbReference type="EMBL" id="SHG61456.1"/>
    </source>
</evidence>
<dbReference type="Gene3D" id="3.30.700.10">
    <property type="entry name" value="Glycoprotein, Type 4 Pilin"/>
    <property type="match status" value="1"/>
</dbReference>
<dbReference type="InterPro" id="IPR045584">
    <property type="entry name" value="Pilin-like"/>
</dbReference>
<dbReference type="EMBL" id="FQWZ01000002">
    <property type="protein sequence ID" value="SHG61456.1"/>
    <property type="molecule type" value="Genomic_DNA"/>
</dbReference>
<dbReference type="SUPFAM" id="SSF54523">
    <property type="entry name" value="Pili subunits"/>
    <property type="match status" value="1"/>
</dbReference>
<dbReference type="Pfam" id="PF07963">
    <property type="entry name" value="N_methyl"/>
    <property type="match status" value="1"/>
</dbReference>